<dbReference type="EMBL" id="JBELQE010000124">
    <property type="protein sequence ID" value="MER2252921.1"/>
    <property type="molecule type" value="Genomic_DNA"/>
</dbReference>
<evidence type="ECO:0000313" key="2">
    <source>
        <dbReference type="Proteomes" id="UP001480955"/>
    </source>
</evidence>
<accession>A0ABV1QU15</accession>
<sequence length="69" mass="7686">MIRSVPTNPLVNVSVNLPLDLVLWLDDLVEASHTADDPESRSGVVRMMLRFAQTELEQDCGANSPENYD</sequence>
<reference evidence="1 2" key="1">
    <citation type="submission" date="2024-06" db="EMBL/GenBank/DDBJ databases">
        <authorList>
            <person name="Campbell A.G."/>
        </authorList>
    </citation>
    <scope>NUCLEOTIDE SEQUENCE [LARGE SCALE GENOMIC DNA]</scope>
    <source>
        <strain evidence="1 2">EM12</strain>
    </source>
</reference>
<evidence type="ECO:0000313" key="1">
    <source>
        <dbReference type="EMBL" id="MER2252921.1"/>
    </source>
</evidence>
<proteinExistence type="predicted"/>
<organism evidence="1 2">
    <name type="scientific">Methylorubrum podarium</name>
    <dbReference type="NCBI Taxonomy" id="200476"/>
    <lineage>
        <taxon>Bacteria</taxon>
        <taxon>Pseudomonadati</taxon>
        <taxon>Pseudomonadota</taxon>
        <taxon>Alphaproteobacteria</taxon>
        <taxon>Hyphomicrobiales</taxon>
        <taxon>Methylobacteriaceae</taxon>
        <taxon>Methylorubrum</taxon>
    </lineage>
</organism>
<gene>
    <name evidence="1" type="ORF">ABS772_23675</name>
</gene>
<dbReference type="RefSeq" id="WP_350397137.1">
    <property type="nucleotide sequence ID" value="NZ_JBELQE010000124.1"/>
</dbReference>
<keyword evidence="2" id="KW-1185">Reference proteome</keyword>
<dbReference type="Proteomes" id="UP001480955">
    <property type="component" value="Unassembled WGS sequence"/>
</dbReference>
<protein>
    <recommendedName>
        <fullName evidence="3">CopG family transcriptional regulator</fullName>
    </recommendedName>
</protein>
<name>A0ABV1QU15_9HYPH</name>
<comment type="caution">
    <text evidence="1">The sequence shown here is derived from an EMBL/GenBank/DDBJ whole genome shotgun (WGS) entry which is preliminary data.</text>
</comment>
<evidence type="ECO:0008006" key="3">
    <source>
        <dbReference type="Google" id="ProtNLM"/>
    </source>
</evidence>